<dbReference type="Pfam" id="PF00211">
    <property type="entry name" value="Guanylate_cyc"/>
    <property type="match status" value="1"/>
</dbReference>
<name>A0A8J4FQM2_9CHLO</name>
<dbReference type="Gene3D" id="3.30.70.1230">
    <property type="entry name" value="Nucleotide cyclase"/>
    <property type="match status" value="3"/>
</dbReference>
<dbReference type="Proteomes" id="UP000747110">
    <property type="component" value="Unassembled WGS sequence"/>
</dbReference>
<feature type="compositionally biased region" description="Pro residues" evidence="1">
    <location>
        <begin position="1128"/>
        <end position="1141"/>
    </location>
</feature>
<reference evidence="3" key="1">
    <citation type="journal article" date="2021" name="Proc. Natl. Acad. Sci. U.S.A.">
        <title>Three genomes in the algal genus Volvox reveal the fate of a haploid sex-determining region after a transition to homothallism.</title>
        <authorList>
            <person name="Yamamoto K."/>
            <person name="Hamaji T."/>
            <person name="Kawai-Toyooka H."/>
            <person name="Matsuzaki R."/>
            <person name="Takahashi F."/>
            <person name="Nishimura Y."/>
            <person name="Kawachi M."/>
            <person name="Noguchi H."/>
            <person name="Minakuchi Y."/>
            <person name="Umen J.G."/>
            <person name="Toyoda A."/>
            <person name="Nozaki H."/>
        </authorList>
    </citation>
    <scope>NUCLEOTIDE SEQUENCE</scope>
    <source>
        <strain evidence="3">NIES-3786</strain>
    </source>
</reference>
<dbReference type="InterPro" id="IPR050697">
    <property type="entry name" value="Adenylyl/Guanylyl_Cyclase_3/4"/>
</dbReference>
<feature type="region of interest" description="Disordered" evidence="1">
    <location>
        <begin position="1650"/>
        <end position="1670"/>
    </location>
</feature>
<feature type="compositionally biased region" description="Pro residues" evidence="1">
    <location>
        <begin position="1254"/>
        <end position="1263"/>
    </location>
</feature>
<feature type="region of interest" description="Disordered" evidence="1">
    <location>
        <begin position="1883"/>
        <end position="1902"/>
    </location>
</feature>
<feature type="region of interest" description="Disordered" evidence="1">
    <location>
        <begin position="1294"/>
        <end position="1331"/>
    </location>
</feature>
<proteinExistence type="predicted"/>
<dbReference type="SUPFAM" id="SSF55073">
    <property type="entry name" value="Nucleotide cyclase"/>
    <property type="match status" value="2"/>
</dbReference>
<dbReference type="InterPro" id="IPR001054">
    <property type="entry name" value="A/G_cyclase"/>
</dbReference>
<dbReference type="EMBL" id="BNCP01000031">
    <property type="protein sequence ID" value="GIL84919.1"/>
    <property type="molecule type" value="Genomic_DNA"/>
</dbReference>
<dbReference type="Gene3D" id="3.40.190.10">
    <property type="entry name" value="Periplasmic binding protein-like II"/>
    <property type="match status" value="1"/>
</dbReference>
<dbReference type="GO" id="GO:0035556">
    <property type="term" value="P:intracellular signal transduction"/>
    <property type="evidence" value="ECO:0007669"/>
    <property type="project" value="InterPro"/>
</dbReference>
<dbReference type="PANTHER" id="PTHR43081:SF1">
    <property type="entry name" value="ADENYLATE CYCLASE, TERMINAL-DIFFERENTIATION SPECIFIC"/>
    <property type="match status" value="1"/>
</dbReference>
<feature type="compositionally biased region" description="Polar residues" evidence="1">
    <location>
        <begin position="1200"/>
        <end position="1223"/>
    </location>
</feature>
<dbReference type="OrthoDB" id="545881at2759"/>
<feature type="region of interest" description="Disordered" evidence="1">
    <location>
        <begin position="1368"/>
        <end position="1396"/>
    </location>
</feature>
<sequence length="1902" mass="197239">MTGILRVEEASGQLYGQVTLSKSSHASRILCFRGKDTWMLMAISQLIVIQMFISVACVTASSSNDYAGTTTTTANLTGTLTNRTRIRVICGLRPALPSYYEAVEDWVYDALQPGADADIALVEIVPEAAAATDPRINSSIHILSASEAAMQPLLSANISWLRNLEEAAAAGMPLPPSYTTPRPGTIGGPTMAPLLLFYRRDWWEAVTGIVYNKARAAIPPTWPRLVALLEQLHQLDLDLDGDGASEHVLCVDMTSGCKGWSLLAGIFASMIQTHGTSGGGGLWFNPAMSMRNRIGGAAMARALQLYGSLAAVNAREFTPVSVGHVTRSDQGAGLAAELLRSTGAAAAAAAAGPPSCTAVNPLFASGRCLFTVDWATAALHLDRSSAAATAGRIGVALLPGSTVVQDETAPHALTTCTAATCSRAELFQETTLPPAPSPPPSADQKVNGTAIPVTIYTRLRAATEQTGGDGGGGGDAVSSVSQQLPVFRVNRVPLLGEVTNTWLLPNPDPSGKVRNETEAFMSRVGFQLGLMYGMMFTATFQSNASETSSYLMAADSTSCDASASTSLGSDLTHLVVPTGTATAAAALGILNMDPEDVREVVQTASIALTSSNRAYDIMMPYSYMYRTVLDNMTLEALEAHGFTAFAAAAATAASSRRGAAASDDLASASSATLASVTSPLEATSGVSEPGTVPPPWSTLAANGSARFQAVFERFPYPNILKQAYLHAFPPAVENVTVVQEKSKSRSVLLHLGLPLIISSGCTVLALSVATVVIWWMLRNRRLKAVRPPGPGPATTLVVSDIQNSTLLWEVLPSGVMDLCLGIHHSIIRKHLAETRGYELSTEGDAFAVAFHCPSDALAFAMDTQVALLHADWPPSLLEQADGCELWVQPLADPANGLETGGSQEFGPLTGGSPAAWWRENSDAAARPSTMRLGSGGATTAIAVRPLPSRVGQLRSEGTQASGTSDGGSCSVGGEVAAVGVRPVGSVLGEGGRTLHEVNGSAASAAVRLPPGIVAVRLAGDGGDIATPLALPPIDTAKNAATAADGDGDHDHDDGGGGGGGRIRATSAAGEVSEDYKVAAAAGGDADHDSHHSDWRRMVTWDAGLAPHHSHLTISTRGKSAVAAAAPSTPSPRPGLHRPPPIKTSMSLDRRVRGALEAKLPYNHNNGNPSDIRALGSARRGSGGGGDSGGAGAGGGIIPSPTATPGSVKSATHGTSQPHSSSLQRLIRGMTFGSFRKASTMDLEAKHHGSTPFPRTIPPPPPPAAAADVRDIEMAAAAPPPMAQTSSWWRRGRPGVAAAAPPPPPPPPLQKNGSTLFDPTCSGSRSRGGPGERFLTNLTTVGRGQPVFEALWHNVNAVGAQLLQSRFIGSGSESGRPPTIPDLNPTVGTPDDDDGTGSQWLSIEALLRRLYGSGGPYGGSKSATASLLPLPEVLPLPSDAAFSEKAGGLRPPPQLVLRGLRVRMGVHSDLQENEVTTTLRDGVTVTTYTGEFLATCKDICDSAMGGVVLLSGRAFQRYQELRLRDSESQSRDVMLLNLGEHVLKAHDGGVGGGGDDDKNPYGMGTAATIECPDADPDAPPPRVLYCAVSPALTPRLAVLPSLVRTFRQVVPGCLSAPAAAVAPVFCNVVGIESLLAWEKVLLKTQMLIKREGSSGSSAGGGGGGGGGGGKGMDSSNVRCELAAAAALAAAVATASAAAAAAEPPPSLLPVMAALEVLRRCANDAAQRFGGYLVAVSGDAGHWVLVFGSPENAILWGLDMLEAMLTAEWPEGFLDHDLTEEVWKGGVLTKRGLRLRIGIDFGRAMVRLVPRTGKLDYVGRPMNRAARIAAKAKAASMLVSGAVWGALRPALRKRLAAVGLGRIQLKGVTEQLELLAISWSASPCGTNDNRKGKDDDETATKGGG</sequence>
<dbReference type="PANTHER" id="PTHR43081">
    <property type="entry name" value="ADENYLATE CYCLASE, TERMINAL-DIFFERENTIATION SPECIFIC-RELATED"/>
    <property type="match status" value="1"/>
</dbReference>
<feature type="domain" description="Guanylate cyclase" evidence="2">
    <location>
        <begin position="1790"/>
        <end position="1827"/>
    </location>
</feature>
<evidence type="ECO:0000313" key="3">
    <source>
        <dbReference type="EMBL" id="GIL84919.1"/>
    </source>
</evidence>
<accession>A0A8J4FQM2</accession>
<protein>
    <recommendedName>
        <fullName evidence="2">Guanylate cyclase domain-containing protein</fullName>
    </recommendedName>
</protein>
<feature type="compositionally biased region" description="Gly residues" evidence="1">
    <location>
        <begin position="1656"/>
        <end position="1670"/>
    </location>
</feature>
<feature type="non-terminal residue" evidence="3">
    <location>
        <position position="1"/>
    </location>
</feature>
<gene>
    <name evidence="3" type="ORF">Vretifemale_13465</name>
</gene>
<evidence type="ECO:0000313" key="4">
    <source>
        <dbReference type="Proteomes" id="UP000747110"/>
    </source>
</evidence>
<feature type="compositionally biased region" description="Pro residues" evidence="1">
    <location>
        <begin position="1299"/>
        <end position="1308"/>
    </location>
</feature>
<evidence type="ECO:0000259" key="2">
    <source>
        <dbReference type="PROSITE" id="PS50125"/>
    </source>
</evidence>
<organism evidence="3 4">
    <name type="scientific">Volvox reticuliferus</name>
    <dbReference type="NCBI Taxonomy" id="1737510"/>
    <lineage>
        <taxon>Eukaryota</taxon>
        <taxon>Viridiplantae</taxon>
        <taxon>Chlorophyta</taxon>
        <taxon>core chlorophytes</taxon>
        <taxon>Chlorophyceae</taxon>
        <taxon>CS clade</taxon>
        <taxon>Chlamydomonadales</taxon>
        <taxon>Volvocaceae</taxon>
        <taxon>Volvox</taxon>
    </lineage>
</organism>
<dbReference type="PROSITE" id="PS50125">
    <property type="entry name" value="GUANYLATE_CYCLASE_2"/>
    <property type="match status" value="1"/>
</dbReference>
<feature type="compositionally biased region" description="Gly residues" evidence="1">
    <location>
        <begin position="1180"/>
        <end position="1196"/>
    </location>
</feature>
<dbReference type="InterPro" id="IPR029787">
    <property type="entry name" value="Nucleotide_cyclase"/>
</dbReference>
<feature type="region of interest" description="Disordered" evidence="1">
    <location>
        <begin position="1245"/>
        <end position="1265"/>
    </location>
</feature>
<dbReference type="GO" id="GO:0009190">
    <property type="term" value="P:cyclic nucleotide biosynthetic process"/>
    <property type="evidence" value="ECO:0007669"/>
    <property type="project" value="InterPro"/>
</dbReference>
<evidence type="ECO:0000256" key="1">
    <source>
        <dbReference type="SAM" id="MobiDB-lite"/>
    </source>
</evidence>
<feature type="region of interest" description="Disordered" evidence="1">
    <location>
        <begin position="1039"/>
        <end position="1069"/>
    </location>
</feature>
<keyword evidence="4" id="KW-1185">Reference proteome</keyword>
<feature type="region of interest" description="Disordered" evidence="1">
    <location>
        <begin position="1123"/>
        <end position="1144"/>
    </location>
</feature>
<comment type="caution">
    <text evidence="3">The sequence shown here is derived from an EMBL/GenBank/DDBJ whole genome shotgun (WGS) entry which is preliminary data.</text>
</comment>
<feature type="region of interest" description="Disordered" evidence="1">
    <location>
        <begin position="1159"/>
        <end position="1223"/>
    </location>
</feature>